<name>A0AAV7JHL3_9METZ</name>
<dbReference type="InterPro" id="IPR011042">
    <property type="entry name" value="6-blade_b-propeller_TolB-like"/>
</dbReference>
<gene>
    <name evidence="1" type="ORF">LOD99_8294</name>
</gene>
<organism evidence="1 2">
    <name type="scientific">Oopsacas minuta</name>
    <dbReference type="NCBI Taxonomy" id="111878"/>
    <lineage>
        <taxon>Eukaryota</taxon>
        <taxon>Metazoa</taxon>
        <taxon>Porifera</taxon>
        <taxon>Hexactinellida</taxon>
        <taxon>Hexasterophora</taxon>
        <taxon>Lyssacinosida</taxon>
        <taxon>Leucopsacidae</taxon>
        <taxon>Oopsacas</taxon>
    </lineage>
</organism>
<evidence type="ECO:0000313" key="2">
    <source>
        <dbReference type="Proteomes" id="UP001165289"/>
    </source>
</evidence>
<keyword evidence="2" id="KW-1185">Reference proteome</keyword>
<dbReference type="SUPFAM" id="SSF101898">
    <property type="entry name" value="NHL repeat"/>
    <property type="match status" value="1"/>
</dbReference>
<dbReference type="EMBL" id="JAKMXF010000334">
    <property type="protein sequence ID" value="KAI6647966.1"/>
    <property type="molecule type" value="Genomic_DNA"/>
</dbReference>
<evidence type="ECO:0000313" key="1">
    <source>
        <dbReference type="EMBL" id="KAI6647966.1"/>
    </source>
</evidence>
<comment type="caution">
    <text evidence="1">The sequence shown here is derived from an EMBL/GenBank/DDBJ whole genome shotgun (WGS) entry which is preliminary data.</text>
</comment>
<protein>
    <submittedName>
        <fullName evidence="1">Uncharacterized protein</fullName>
    </submittedName>
</protein>
<reference evidence="1 2" key="1">
    <citation type="journal article" date="2023" name="BMC Biol.">
        <title>The compact genome of the sponge Oopsacas minuta (Hexactinellida) is lacking key metazoan core genes.</title>
        <authorList>
            <person name="Santini S."/>
            <person name="Schenkelaars Q."/>
            <person name="Jourda C."/>
            <person name="Duchesne M."/>
            <person name="Belahbib H."/>
            <person name="Rocher C."/>
            <person name="Selva M."/>
            <person name="Riesgo A."/>
            <person name="Vervoort M."/>
            <person name="Leys S.P."/>
            <person name="Kodjabachian L."/>
            <person name="Le Bivic A."/>
            <person name="Borchiellini C."/>
            <person name="Claverie J.M."/>
            <person name="Renard E."/>
        </authorList>
    </citation>
    <scope>NUCLEOTIDE SEQUENCE [LARGE SCALE GENOMIC DNA]</scope>
    <source>
        <strain evidence="1">SPO-2</strain>
    </source>
</reference>
<dbReference type="AlphaFoldDB" id="A0AAV7JHL3"/>
<sequence length="134" mass="15431">MTRPYDVKLLDDKVYILSCKDNPCLHLFNLTGEKLRSYISCSEQGNEQVMQCHSFCFDKKQNIIMGDCRANNIKVFTQEGVLLHTLGDTQEEYKKIYSEGIVVTNDNKIICSSHCTIFAYTFSVTNLIYQKLPK</sequence>
<dbReference type="Proteomes" id="UP001165289">
    <property type="component" value="Unassembled WGS sequence"/>
</dbReference>
<dbReference type="Gene3D" id="2.120.10.30">
    <property type="entry name" value="TolB, C-terminal domain"/>
    <property type="match status" value="1"/>
</dbReference>
<accession>A0AAV7JHL3</accession>
<proteinExistence type="predicted"/>